<dbReference type="EMBL" id="VSRR010032248">
    <property type="protein sequence ID" value="MPC71072.1"/>
    <property type="molecule type" value="Genomic_DNA"/>
</dbReference>
<organism evidence="5 6">
    <name type="scientific">Portunus trituberculatus</name>
    <name type="common">Swimming crab</name>
    <name type="synonym">Neptunus trituberculatus</name>
    <dbReference type="NCBI Taxonomy" id="210409"/>
    <lineage>
        <taxon>Eukaryota</taxon>
        <taxon>Metazoa</taxon>
        <taxon>Ecdysozoa</taxon>
        <taxon>Arthropoda</taxon>
        <taxon>Crustacea</taxon>
        <taxon>Multicrustacea</taxon>
        <taxon>Malacostraca</taxon>
        <taxon>Eumalacostraca</taxon>
        <taxon>Eucarida</taxon>
        <taxon>Decapoda</taxon>
        <taxon>Pleocyemata</taxon>
        <taxon>Brachyura</taxon>
        <taxon>Eubrachyura</taxon>
        <taxon>Portunoidea</taxon>
        <taxon>Portunidae</taxon>
        <taxon>Portuninae</taxon>
        <taxon>Portunus</taxon>
    </lineage>
</organism>
<comment type="caution">
    <text evidence="5">The sequence shown here is derived from an EMBL/GenBank/DDBJ whole genome shotgun (WGS) entry which is preliminary data.</text>
</comment>
<evidence type="ECO:0000256" key="2">
    <source>
        <dbReference type="ARBA" id="ARBA00022670"/>
    </source>
</evidence>
<protein>
    <recommendedName>
        <fullName evidence="4">P/Homo B domain-containing protein</fullName>
    </recommendedName>
</protein>
<dbReference type="GO" id="GO:0004252">
    <property type="term" value="F:serine-type endopeptidase activity"/>
    <property type="evidence" value="ECO:0007669"/>
    <property type="project" value="InterPro"/>
</dbReference>
<evidence type="ECO:0000259" key="4">
    <source>
        <dbReference type="PROSITE" id="PS51829"/>
    </source>
</evidence>
<dbReference type="Pfam" id="PF01483">
    <property type="entry name" value="P_proprotein"/>
    <property type="match status" value="1"/>
</dbReference>
<dbReference type="GO" id="GO:0006508">
    <property type="term" value="P:proteolysis"/>
    <property type="evidence" value="ECO:0007669"/>
    <property type="project" value="UniProtKB-KW"/>
</dbReference>
<dbReference type="InterPro" id="IPR002884">
    <property type="entry name" value="P_dom"/>
</dbReference>
<dbReference type="PROSITE" id="PS51829">
    <property type="entry name" value="P_HOMO_B"/>
    <property type="match status" value="1"/>
</dbReference>
<accession>A0A5B7HIK6</accession>
<comment type="similarity">
    <text evidence="1">Belongs to the peptidase S8 family. Furin subfamily.</text>
</comment>
<name>A0A5B7HIK6_PORTR</name>
<dbReference type="InterPro" id="IPR008979">
    <property type="entry name" value="Galactose-bd-like_sf"/>
</dbReference>
<dbReference type="Proteomes" id="UP000324222">
    <property type="component" value="Unassembled WGS sequence"/>
</dbReference>
<dbReference type="Gene3D" id="2.60.120.260">
    <property type="entry name" value="Galactose-binding domain-like"/>
    <property type="match status" value="1"/>
</dbReference>
<evidence type="ECO:0000313" key="5">
    <source>
        <dbReference type="EMBL" id="MPC71072.1"/>
    </source>
</evidence>
<evidence type="ECO:0000256" key="1">
    <source>
        <dbReference type="ARBA" id="ARBA00005325"/>
    </source>
</evidence>
<dbReference type="AlphaFoldDB" id="A0A5B7HIK6"/>
<keyword evidence="2" id="KW-0645">Protease</keyword>
<dbReference type="SUPFAM" id="SSF49785">
    <property type="entry name" value="Galactose-binding domain-like"/>
    <property type="match status" value="1"/>
</dbReference>
<evidence type="ECO:0000256" key="3">
    <source>
        <dbReference type="ARBA" id="ARBA00022801"/>
    </source>
</evidence>
<keyword evidence="3" id="KW-0378">Hydrolase</keyword>
<keyword evidence="6" id="KW-1185">Reference proteome</keyword>
<reference evidence="5 6" key="1">
    <citation type="submission" date="2019-05" db="EMBL/GenBank/DDBJ databases">
        <title>Another draft genome of Portunus trituberculatus and its Hox gene families provides insights of decapod evolution.</title>
        <authorList>
            <person name="Jeong J.-H."/>
            <person name="Song I."/>
            <person name="Kim S."/>
            <person name="Choi T."/>
            <person name="Kim D."/>
            <person name="Ryu S."/>
            <person name="Kim W."/>
        </authorList>
    </citation>
    <scope>NUCLEOTIDE SEQUENCE [LARGE SCALE GENOMIC DNA]</scope>
    <source>
        <tissue evidence="5">Muscle</tissue>
    </source>
</reference>
<gene>
    <name evidence="5" type="ORF">E2C01_065341</name>
</gene>
<evidence type="ECO:0000313" key="6">
    <source>
        <dbReference type="Proteomes" id="UP000324222"/>
    </source>
</evidence>
<sequence>MWKSVQVCGGDVGGCGLVWKDVEVCGRIGKVQVSLQHQYRGSLKIVLVCPSGTRSTLAAPREADK</sequence>
<proteinExistence type="inferred from homology"/>
<feature type="domain" description="P/Homo B" evidence="4">
    <location>
        <begin position="1"/>
        <end position="65"/>
    </location>
</feature>